<dbReference type="AlphaFoldDB" id="A0AAV9XFS2"/>
<name>A0AAV9XFS2_9PEZI</name>
<dbReference type="Proteomes" id="UP001365542">
    <property type="component" value="Unassembled WGS sequence"/>
</dbReference>
<gene>
    <name evidence="2" type="ORF">TWF694_008115</name>
</gene>
<dbReference type="PANTHER" id="PTHR34618:SF1">
    <property type="entry name" value="SECRETED PROTEIN"/>
    <property type="match status" value="1"/>
</dbReference>
<keyword evidence="1" id="KW-0732">Signal</keyword>
<sequence>MHITITASLASAILAIIPSVSGHCAFIGAVGDHANSPNGKGLGVVDSTPRNGVDQLPFQRDTSVFASPLVPWTQPKCWSDACCKKGKYACYNKKYYTPVGRKYIPQGCGATLYNVNHWESQYHPAAWKKAAPYNARKNVWWYQQPLNPAWNNDIAYGINEIVGAKRLPVATAGGYLKITVHQVNSDGAGPFKCRIDEGASGNFDSKWLKVTTNVPGDKNSLNGYSEKQWPLVVQLPADMNCRGGYSGQKNICIVRCENSAVNGPFGGCIPFQQYTAPYQGYKPTPPSYNNNAGYKPAPNNYVDNSEYNNKGGNTDYSGGQYKRGFNETEVVMRV</sequence>
<protein>
    <submittedName>
        <fullName evidence="2">Uncharacterized protein</fullName>
    </submittedName>
</protein>
<dbReference type="InterPro" id="IPR021476">
    <property type="entry name" value="Egh16-like"/>
</dbReference>
<evidence type="ECO:0000313" key="2">
    <source>
        <dbReference type="EMBL" id="KAK6540724.1"/>
    </source>
</evidence>
<organism evidence="2 3">
    <name type="scientific">Orbilia ellipsospora</name>
    <dbReference type="NCBI Taxonomy" id="2528407"/>
    <lineage>
        <taxon>Eukaryota</taxon>
        <taxon>Fungi</taxon>
        <taxon>Dikarya</taxon>
        <taxon>Ascomycota</taxon>
        <taxon>Pezizomycotina</taxon>
        <taxon>Orbiliomycetes</taxon>
        <taxon>Orbiliales</taxon>
        <taxon>Orbiliaceae</taxon>
        <taxon>Orbilia</taxon>
    </lineage>
</organism>
<feature type="chain" id="PRO_5043328815" evidence="1">
    <location>
        <begin position="23"/>
        <end position="334"/>
    </location>
</feature>
<accession>A0AAV9XFS2</accession>
<reference evidence="2 3" key="1">
    <citation type="submission" date="2019-10" db="EMBL/GenBank/DDBJ databases">
        <authorList>
            <person name="Palmer J.M."/>
        </authorList>
    </citation>
    <scope>NUCLEOTIDE SEQUENCE [LARGE SCALE GENOMIC DNA]</scope>
    <source>
        <strain evidence="2 3">TWF694</strain>
    </source>
</reference>
<evidence type="ECO:0000256" key="1">
    <source>
        <dbReference type="SAM" id="SignalP"/>
    </source>
</evidence>
<dbReference type="EMBL" id="JAVHJO010000004">
    <property type="protein sequence ID" value="KAK6540724.1"/>
    <property type="molecule type" value="Genomic_DNA"/>
</dbReference>
<evidence type="ECO:0000313" key="3">
    <source>
        <dbReference type="Proteomes" id="UP001365542"/>
    </source>
</evidence>
<comment type="caution">
    <text evidence="2">The sequence shown here is derived from an EMBL/GenBank/DDBJ whole genome shotgun (WGS) entry which is preliminary data.</text>
</comment>
<feature type="signal peptide" evidence="1">
    <location>
        <begin position="1"/>
        <end position="22"/>
    </location>
</feature>
<dbReference type="Pfam" id="PF11327">
    <property type="entry name" value="Egh16-like"/>
    <property type="match status" value="1"/>
</dbReference>
<proteinExistence type="predicted"/>
<dbReference type="PANTHER" id="PTHR34618">
    <property type="entry name" value="SURFACE PROTEIN MAS1, PUTATIVE-RELATED"/>
    <property type="match status" value="1"/>
</dbReference>
<keyword evidence="3" id="KW-1185">Reference proteome</keyword>